<dbReference type="GO" id="GO:0008146">
    <property type="term" value="F:sulfotransferase activity"/>
    <property type="evidence" value="ECO:0007669"/>
    <property type="project" value="TreeGrafter"/>
</dbReference>
<keyword evidence="2" id="KW-0808">Transferase</keyword>
<dbReference type="Gene3D" id="3.40.50.720">
    <property type="entry name" value="NAD(P)-binding Rossmann-like Domain"/>
    <property type="match status" value="1"/>
</dbReference>
<dbReference type="PANTHER" id="PTHR10953">
    <property type="entry name" value="UBIQUITIN-ACTIVATING ENZYME E1"/>
    <property type="match status" value="1"/>
</dbReference>
<keyword evidence="2" id="KW-0548">Nucleotidyltransferase</keyword>
<reference evidence="2 3" key="1">
    <citation type="journal article" date="2020" name="Front. Microbiol.">
        <title>Single-cell genomics of novel Actinobacteria with the Wood-Ljungdahl pathway discovered in a serpentinizing system.</title>
        <authorList>
            <person name="Merino N."/>
            <person name="Kawai M."/>
            <person name="Boyd E.S."/>
            <person name="Colman D.R."/>
            <person name="McGlynn S.E."/>
            <person name="Nealson K.H."/>
            <person name="Kurokawa K."/>
            <person name="Hongoh Y."/>
        </authorList>
    </citation>
    <scope>NUCLEOTIDE SEQUENCE [LARGE SCALE GENOMIC DNA]</scope>
    <source>
        <strain evidence="2 3">S42</strain>
    </source>
</reference>
<dbReference type="Proteomes" id="UP000568877">
    <property type="component" value="Unassembled WGS sequence"/>
</dbReference>
<dbReference type="GO" id="GO:0016779">
    <property type="term" value="F:nucleotidyltransferase activity"/>
    <property type="evidence" value="ECO:0007669"/>
    <property type="project" value="UniProtKB-KW"/>
</dbReference>
<proteinExistence type="predicted"/>
<dbReference type="InterPro" id="IPR000594">
    <property type="entry name" value="ThiF_NAD_FAD-bd"/>
</dbReference>
<name>A0A6V8PNX3_9ACTN</name>
<dbReference type="InterPro" id="IPR045886">
    <property type="entry name" value="ThiF/MoeB/HesA"/>
</dbReference>
<dbReference type="AlphaFoldDB" id="A0A6V8PNX3"/>
<feature type="domain" description="THIF-type NAD/FAD binding fold" evidence="1">
    <location>
        <begin position="12"/>
        <end position="86"/>
    </location>
</feature>
<evidence type="ECO:0000259" key="1">
    <source>
        <dbReference type="Pfam" id="PF00899"/>
    </source>
</evidence>
<evidence type="ECO:0000313" key="2">
    <source>
        <dbReference type="EMBL" id="GFP33790.1"/>
    </source>
</evidence>
<dbReference type="EMBL" id="BLSA01000722">
    <property type="protein sequence ID" value="GFP33790.1"/>
    <property type="molecule type" value="Genomic_DNA"/>
</dbReference>
<dbReference type="GO" id="GO:0008641">
    <property type="term" value="F:ubiquitin-like modifier activating enzyme activity"/>
    <property type="evidence" value="ECO:0007669"/>
    <property type="project" value="InterPro"/>
</dbReference>
<dbReference type="InterPro" id="IPR035985">
    <property type="entry name" value="Ubiquitin-activating_enz"/>
</dbReference>
<feature type="non-terminal residue" evidence="2">
    <location>
        <position position="86"/>
    </location>
</feature>
<gene>
    <name evidence="2" type="ORF">HKBW3S42_02129</name>
</gene>
<evidence type="ECO:0000313" key="3">
    <source>
        <dbReference type="Proteomes" id="UP000568877"/>
    </source>
</evidence>
<organism evidence="2 3">
    <name type="scientific">Candidatus Hakubella thermalkaliphila</name>
    <dbReference type="NCBI Taxonomy" id="2754717"/>
    <lineage>
        <taxon>Bacteria</taxon>
        <taxon>Bacillati</taxon>
        <taxon>Actinomycetota</taxon>
        <taxon>Actinomycetota incertae sedis</taxon>
        <taxon>Candidatus Hakubellales</taxon>
        <taxon>Candidatus Hakubellaceae</taxon>
        <taxon>Candidatus Hakubella</taxon>
    </lineage>
</organism>
<accession>A0A6V8PNX3</accession>
<comment type="caution">
    <text evidence="2">The sequence shown here is derived from an EMBL/GenBank/DDBJ whole genome shotgun (WGS) entry which is preliminary data.</text>
</comment>
<dbReference type="PANTHER" id="PTHR10953:SF102">
    <property type="entry name" value="ADENYLYLTRANSFERASE AND SULFURTRANSFERASE MOCS3"/>
    <property type="match status" value="1"/>
</dbReference>
<dbReference type="Pfam" id="PF00899">
    <property type="entry name" value="ThiF"/>
    <property type="match status" value="1"/>
</dbReference>
<sequence>MADFTEDQIIRYSRHIVLPQVGGKGQKKIRESKVLLSGAGGLGSPAGYYLAAAGVGRLGIVDQDEVDLSNLQRQILHRTADVGRPK</sequence>
<dbReference type="GO" id="GO:0005829">
    <property type="term" value="C:cytosol"/>
    <property type="evidence" value="ECO:0007669"/>
    <property type="project" value="TreeGrafter"/>
</dbReference>
<dbReference type="SUPFAM" id="SSF69572">
    <property type="entry name" value="Activating enzymes of the ubiquitin-like proteins"/>
    <property type="match status" value="1"/>
</dbReference>
<protein>
    <submittedName>
        <fullName evidence="2">Sulfur-carrier protein adenylyltransferase/sulfurtransferase</fullName>
    </submittedName>
</protein>
<dbReference type="GO" id="GO:0004792">
    <property type="term" value="F:thiosulfate-cyanide sulfurtransferase activity"/>
    <property type="evidence" value="ECO:0007669"/>
    <property type="project" value="TreeGrafter"/>
</dbReference>